<dbReference type="EMBL" id="KV454538">
    <property type="protein sequence ID" value="ODV69620.1"/>
    <property type="molecule type" value="Genomic_DNA"/>
</dbReference>
<evidence type="ECO:0000256" key="1">
    <source>
        <dbReference type="ARBA" id="ARBA00004123"/>
    </source>
</evidence>
<dbReference type="GeneID" id="30994984"/>
<keyword evidence="10" id="KW-1185">Reference proteome</keyword>
<proteinExistence type="inferred from homology"/>
<protein>
    <recommendedName>
        <fullName evidence="5">Protein YAE1</fullName>
    </recommendedName>
    <alternativeName>
        <fullName evidence="4">Protein yae1</fullName>
    </alternativeName>
</protein>
<evidence type="ECO:0000313" key="9">
    <source>
        <dbReference type="EMBL" id="ODV69620.1"/>
    </source>
</evidence>
<evidence type="ECO:0000256" key="5">
    <source>
        <dbReference type="ARBA" id="ARBA00018400"/>
    </source>
</evidence>
<reference evidence="10" key="1">
    <citation type="submission" date="2016-05" db="EMBL/GenBank/DDBJ databases">
        <title>Comparative genomics of biotechnologically important yeasts.</title>
        <authorList>
            <consortium name="DOE Joint Genome Institute"/>
            <person name="Riley R."/>
            <person name="Haridas S."/>
            <person name="Wolfe K.H."/>
            <person name="Lopes M.R."/>
            <person name="Hittinger C.T."/>
            <person name="Goker M."/>
            <person name="Salamov A."/>
            <person name="Wisecaver J."/>
            <person name="Long T.M."/>
            <person name="Aerts A.L."/>
            <person name="Barry K."/>
            <person name="Choi C."/>
            <person name="Clum A."/>
            <person name="Coughlan A.Y."/>
            <person name="Deshpande S."/>
            <person name="Douglass A.P."/>
            <person name="Hanson S.J."/>
            <person name="Klenk H.-P."/>
            <person name="Labutti K."/>
            <person name="Lapidus A."/>
            <person name="Lindquist E."/>
            <person name="Lipzen A."/>
            <person name="Meier-Kolthoff J.P."/>
            <person name="Ohm R.A."/>
            <person name="Otillar R.P."/>
            <person name="Pangilinan J."/>
            <person name="Peng Y."/>
            <person name="Rokas A."/>
            <person name="Rosa C.A."/>
            <person name="Scheuner C."/>
            <person name="Sibirny A.A."/>
            <person name="Slot J.C."/>
            <person name="Stielow J.B."/>
            <person name="Sun H."/>
            <person name="Kurtzman C.P."/>
            <person name="Blackwell M."/>
            <person name="Grigoriev I.V."/>
            <person name="Jeffries T.W."/>
        </authorList>
    </citation>
    <scope>NUCLEOTIDE SEQUENCE [LARGE SCALE GENOMIC DNA]</scope>
    <source>
        <strain evidence="10">NRRL Y-1933</strain>
    </source>
</reference>
<dbReference type="Pfam" id="PF09811">
    <property type="entry name" value="Yae1_N"/>
    <property type="match status" value="1"/>
</dbReference>
<dbReference type="InterPro" id="IPR019191">
    <property type="entry name" value="Essential_protein_Yae1_N"/>
</dbReference>
<evidence type="ECO:0000313" key="10">
    <source>
        <dbReference type="Proteomes" id="UP000095085"/>
    </source>
</evidence>
<dbReference type="AlphaFoldDB" id="A0A1E4RQR6"/>
<gene>
    <name evidence="9" type="ORF">HYPBUDRAFT_151316</name>
</gene>
<name>A0A1E4RQR6_9ASCO</name>
<evidence type="ECO:0000256" key="6">
    <source>
        <dbReference type="ARBA" id="ARBA00022490"/>
    </source>
</evidence>
<dbReference type="GO" id="GO:0005634">
    <property type="term" value="C:nucleus"/>
    <property type="evidence" value="ECO:0007669"/>
    <property type="project" value="UniProtKB-SubCell"/>
</dbReference>
<evidence type="ECO:0000256" key="3">
    <source>
        <dbReference type="ARBA" id="ARBA00007096"/>
    </source>
</evidence>
<organism evidence="9 10">
    <name type="scientific">Hyphopichia burtonii NRRL Y-1933</name>
    <dbReference type="NCBI Taxonomy" id="984485"/>
    <lineage>
        <taxon>Eukaryota</taxon>
        <taxon>Fungi</taxon>
        <taxon>Dikarya</taxon>
        <taxon>Ascomycota</taxon>
        <taxon>Saccharomycotina</taxon>
        <taxon>Pichiomycetes</taxon>
        <taxon>Debaryomycetaceae</taxon>
        <taxon>Hyphopichia</taxon>
    </lineage>
</organism>
<comment type="similarity">
    <text evidence="3">Belongs to the YAE1 family.</text>
</comment>
<dbReference type="PANTHER" id="PTHR18829">
    <property type="entry name" value="PROTEIN YAE1 HOMOLOG"/>
    <property type="match status" value="1"/>
</dbReference>
<dbReference type="GO" id="GO:0005737">
    <property type="term" value="C:cytoplasm"/>
    <property type="evidence" value="ECO:0007669"/>
    <property type="project" value="UniProtKB-SubCell"/>
</dbReference>
<dbReference type="InterPro" id="IPR038881">
    <property type="entry name" value="Yae1-like"/>
</dbReference>
<keyword evidence="7" id="KW-0539">Nucleus</keyword>
<evidence type="ECO:0000256" key="4">
    <source>
        <dbReference type="ARBA" id="ARBA00017286"/>
    </source>
</evidence>
<accession>A0A1E4RQR6</accession>
<keyword evidence="6" id="KW-0963">Cytoplasm</keyword>
<dbReference type="OrthoDB" id="20086at2759"/>
<comment type="subcellular location">
    <subcellularLocation>
        <location evidence="2">Cytoplasm</location>
    </subcellularLocation>
    <subcellularLocation>
        <location evidence="1">Nucleus</location>
    </subcellularLocation>
</comment>
<dbReference type="PANTHER" id="PTHR18829:SF0">
    <property type="entry name" value="PROTEIN YAE1 HOMOLOG"/>
    <property type="match status" value="1"/>
</dbReference>
<sequence>MACGEPNGSCGCKQNEPLVGLNDTARETDDDVWADDDEAEYSMKDQSTADLKRIHTKQGYLDGLTQAQESGLQQGFDEAFPKGAQLGIEVGRLLSRIWCYKDIRTDLFEQAKQELAITKILDRKYFDNDLESKGEHEIIARWKNILNELQNST</sequence>
<dbReference type="RefSeq" id="XP_020078687.1">
    <property type="nucleotide sequence ID" value="XM_020220434.1"/>
</dbReference>
<feature type="domain" description="Essential protein Yae1 N-terminal" evidence="8">
    <location>
        <begin position="59"/>
        <end position="96"/>
    </location>
</feature>
<evidence type="ECO:0000259" key="8">
    <source>
        <dbReference type="Pfam" id="PF09811"/>
    </source>
</evidence>
<dbReference type="STRING" id="984485.A0A1E4RQR6"/>
<evidence type="ECO:0000256" key="2">
    <source>
        <dbReference type="ARBA" id="ARBA00004496"/>
    </source>
</evidence>
<dbReference type="Proteomes" id="UP000095085">
    <property type="component" value="Unassembled WGS sequence"/>
</dbReference>
<evidence type="ECO:0000256" key="7">
    <source>
        <dbReference type="ARBA" id="ARBA00023242"/>
    </source>
</evidence>